<protein>
    <submittedName>
        <fullName evidence="1">Uncharacterized protein</fullName>
    </submittedName>
</protein>
<dbReference type="EMBL" id="LFZN01000059">
    <property type="protein sequence ID" value="KXT01249.1"/>
    <property type="molecule type" value="Genomic_DNA"/>
</dbReference>
<dbReference type="Proteomes" id="UP000070133">
    <property type="component" value="Unassembled WGS sequence"/>
</dbReference>
<keyword evidence="2" id="KW-1185">Reference proteome</keyword>
<sequence>MADMNEMQSELRAAYDEIAVLRYQKYEAQCDAYRANQRYLEEHDRYMAERNEVSFRKGRIEEMKREVEHYRGGHDTVKGDLDNLLRSSVAAVKELMGQQLAPDLNEKLVEWVKDVIAMGRNAGGNLKRDIDALQAEMMVRMAKK</sequence>
<name>A0A139HFW1_9PEZI</name>
<proteinExistence type="predicted"/>
<reference evidence="1 2" key="1">
    <citation type="submission" date="2015-07" db="EMBL/GenBank/DDBJ databases">
        <title>Comparative genomics of the Sigatoka disease complex on banana suggests a link between parallel evolutionary changes in Pseudocercospora fijiensis and Pseudocercospora eumusae and increased virulence on the banana host.</title>
        <authorList>
            <person name="Chang T.-C."/>
            <person name="Salvucci A."/>
            <person name="Crous P.W."/>
            <person name="Stergiopoulos I."/>
        </authorList>
    </citation>
    <scope>NUCLEOTIDE SEQUENCE [LARGE SCALE GENOMIC DNA]</scope>
    <source>
        <strain evidence="1 2">CBS 114824</strain>
    </source>
</reference>
<comment type="caution">
    <text evidence="1">The sequence shown here is derived from an EMBL/GenBank/DDBJ whole genome shotgun (WGS) entry which is preliminary data.</text>
</comment>
<evidence type="ECO:0000313" key="1">
    <source>
        <dbReference type="EMBL" id="KXT01249.1"/>
    </source>
</evidence>
<accession>A0A139HFW1</accession>
<dbReference type="AlphaFoldDB" id="A0A139HFW1"/>
<dbReference type="EMBL" id="LFZN01000059">
    <property type="protein sequence ID" value="KXT01248.1"/>
    <property type="molecule type" value="Genomic_DNA"/>
</dbReference>
<dbReference type="EMBL" id="LFZN01000059">
    <property type="protein sequence ID" value="KXT01247.1"/>
    <property type="molecule type" value="Genomic_DNA"/>
</dbReference>
<gene>
    <name evidence="1" type="ORF">AC578_3806</name>
</gene>
<evidence type="ECO:0000313" key="2">
    <source>
        <dbReference type="Proteomes" id="UP000070133"/>
    </source>
</evidence>
<organism evidence="1 2">
    <name type="scientific">Pseudocercospora eumusae</name>
    <dbReference type="NCBI Taxonomy" id="321146"/>
    <lineage>
        <taxon>Eukaryota</taxon>
        <taxon>Fungi</taxon>
        <taxon>Dikarya</taxon>
        <taxon>Ascomycota</taxon>
        <taxon>Pezizomycotina</taxon>
        <taxon>Dothideomycetes</taxon>
        <taxon>Dothideomycetidae</taxon>
        <taxon>Mycosphaerellales</taxon>
        <taxon>Mycosphaerellaceae</taxon>
        <taxon>Pseudocercospora</taxon>
    </lineage>
</organism>
<dbReference type="EMBL" id="LFZN01000059">
    <property type="protein sequence ID" value="KXT01246.1"/>
    <property type="molecule type" value="Genomic_DNA"/>
</dbReference>